<feature type="non-terminal residue" evidence="3">
    <location>
        <position position="1"/>
    </location>
</feature>
<feature type="domain" description="Neurotransmitter-gated ion-channel ligand-binding" evidence="2">
    <location>
        <begin position="40"/>
        <end position="160"/>
    </location>
</feature>
<feature type="transmembrane region" description="Helical" evidence="1">
    <location>
        <begin position="263"/>
        <end position="281"/>
    </location>
</feature>
<dbReference type="Proteomes" id="UP001187531">
    <property type="component" value="Unassembled WGS sequence"/>
</dbReference>
<evidence type="ECO:0000256" key="1">
    <source>
        <dbReference type="SAM" id="Phobius"/>
    </source>
</evidence>
<comment type="caution">
    <text evidence="3">The sequence shown here is derived from an EMBL/GenBank/DDBJ whole genome shotgun (WGS) entry which is preliminary data.</text>
</comment>
<dbReference type="EMBL" id="JAVRJZ010000014">
    <property type="protein sequence ID" value="KAK2713543.1"/>
    <property type="molecule type" value="Genomic_DNA"/>
</dbReference>
<dbReference type="InterPro" id="IPR006201">
    <property type="entry name" value="Neur_channel"/>
</dbReference>
<accession>A0AA88HLT1</accession>
<reference evidence="3" key="1">
    <citation type="submission" date="2023-07" db="EMBL/GenBank/DDBJ databases">
        <title>Chromosome-level genome assembly of Artemia franciscana.</title>
        <authorList>
            <person name="Jo E."/>
        </authorList>
    </citation>
    <scope>NUCLEOTIDE SEQUENCE</scope>
    <source>
        <tissue evidence="3">Whole body</tissue>
    </source>
</reference>
<dbReference type="SUPFAM" id="SSF63712">
    <property type="entry name" value="Nicotinic receptor ligand binding domain-like"/>
    <property type="match status" value="1"/>
</dbReference>
<protein>
    <recommendedName>
        <fullName evidence="2">Neurotransmitter-gated ion-channel ligand-binding domain-containing protein</fullName>
    </recommendedName>
</protein>
<dbReference type="InterPro" id="IPR038050">
    <property type="entry name" value="Neuro_actylchol_rec"/>
</dbReference>
<dbReference type="Gene3D" id="1.20.58.390">
    <property type="entry name" value="Neurotransmitter-gated ion-channel transmembrane domain"/>
    <property type="match status" value="1"/>
</dbReference>
<dbReference type="PANTHER" id="PTHR18945">
    <property type="entry name" value="NEUROTRANSMITTER GATED ION CHANNEL"/>
    <property type="match status" value="1"/>
</dbReference>
<dbReference type="Gene3D" id="2.70.170.10">
    <property type="entry name" value="Neurotransmitter-gated ion-channel ligand-binding domain"/>
    <property type="match status" value="1"/>
</dbReference>
<evidence type="ECO:0000313" key="3">
    <source>
        <dbReference type="EMBL" id="KAK2713543.1"/>
    </source>
</evidence>
<proteinExistence type="predicted"/>
<sequence>MNSGIYKKDNGRTKNETMEIALLAFRFTSLTLATEKVQLKLFDQLTDPKVYDKRQLPASDGPIRVGLAVTVTVLHNLQYYSQDLASTLIMEHTWNDDRLAYEDIPNTPLVLRGGDDFAKKIWKPSVYVVNERRSSVVSVPQPNVLVTVAPNGDVTYTYRFFSIFQFFFLKMALLSRVIQYASYVSVAYAGEGHEWSLDTEDLVLEWKNKNGTEITGESFLPEWKLNNLRSYTTSFQRPNGKYFSDLVTEFTLDRRIEFYVVDFYVPGILAVLTQCISFWIIPSQLAARTIL</sequence>
<evidence type="ECO:0000259" key="2">
    <source>
        <dbReference type="Pfam" id="PF02931"/>
    </source>
</evidence>
<gene>
    <name evidence="3" type="ORF">QYM36_009426</name>
</gene>
<keyword evidence="1" id="KW-1133">Transmembrane helix</keyword>
<keyword evidence="4" id="KW-1185">Reference proteome</keyword>
<dbReference type="InterPro" id="IPR036734">
    <property type="entry name" value="Neur_chan_lig-bd_sf"/>
</dbReference>
<evidence type="ECO:0000313" key="4">
    <source>
        <dbReference type="Proteomes" id="UP001187531"/>
    </source>
</evidence>
<dbReference type="Pfam" id="PF02931">
    <property type="entry name" value="Neur_chan_LBD"/>
    <property type="match status" value="1"/>
</dbReference>
<dbReference type="GO" id="GO:0004888">
    <property type="term" value="F:transmembrane signaling receptor activity"/>
    <property type="evidence" value="ECO:0007669"/>
    <property type="project" value="InterPro"/>
</dbReference>
<dbReference type="GO" id="GO:0016020">
    <property type="term" value="C:membrane"/>
    <property type="evidence" value="ECO:0007669"/>
    <property type="project" value="InterPro"/>
</dbReference>
<dbReference type="InterPro" id="IPR006202">
    <property type="entry name" value="Neur_chan_lig-bd"/>
</dbReference>
<name>A0AA88HLT1_ARTSF</name>
<dbReference type="AlphaFoldDB" id="A0AA88HLT1"/>
<dbReference type="GO" id="GO:0005230">
    <property type="term" value="F:extracellular ligand-gated monoatomic ion channel activity"/>
    <property type="evidence" value="ECO:0007669"/>
    <property type="project" value="InterPro"/>
</dbReference>
<keyword evidence="1" id="KW-0472">Membrane</keyword>
<organism evidence="3 4">
    <name type="scientific">Artemia franciscana</name>
    <name type="common">Brine shrimp</name>
    <name type="synonym">Artemia sanfranciscana</name>
    <dbReference type="NCBI Taxonomy" id="6661"/>
    <lineage>
        <taxon>Eukaryota</taxon>
        <taxon>Metazoa</taxon>
        <taxon>Ecdysozoa</taxon>
        <taxon>Arthropoda</taxon>
        <taxon>Crustacea</taxon>
        <taxon>Branchiopoda</taxon>
        <taxon>Anostraca</taxon>
        <taxon>Artemiidae</taxon>
        <taxon>Artemia</taxon>
    </lineage>
</organism>
<keyword evidence="1" id="KW-0812">Transmembrane</keyword>